<evidence type="ECO:0000313" key="3">
    <source>
        <dbReference type="Proteomes" id="UP000321129"/>
    </source>
</evidence>
<dbReference type="AlphaFoldDB" id="A0A5C6UPG9"/>
<dbReference type="PROSITE" id="PS52050">
    <property type="entry name" value="WYL"/>
    <property type="match status" value="1"/>
</dbReference>
<accession>A0A5C6UPG9</accession>
<dbReference type="RefSeq" id="WP_147121873.1">
    <property type="nucleotide sequence ID" value="NZ_VOPY01000001.1"/>
</dbReference>
<protein>
    <submittedName>
        <fullName evidence="2">WYL domain-containing protein</fullName>
    </submittedName>
</protein>
<dbReference type="Proteomes" id="UP000321129">
    <property type="component" value="Unassembled WGS sequence"/>
</dbReference>
<proteinExistence type="predicted"/>
<feature type="domain" description="WYL" evidence="1">
    <location>
        <begin position="3"/>
        <end position="68"/>
    </location>
</feature>
<evidence type="ECO:0000259" key="1">
    <source>
        <dbReference type="Pfam" id="PF13280"/>
    </source>
</evidence>
<organism evidence="2 3">
    <name type="scientific">Flavisphingopyxis soli</name>
    <dbReference type="NCBI Taxonomy" id="2601267"/>
    <lineage>
        <taxon>Bacteria</taxon>
        <taxon>Pseudomonadati</taxon>
        <taxon>Pseudomonadota</taxon>
        <taxon>Alphaproteobacteria</taxon>
        <taxon>Sphingomonadales</taxon>
        <taxon>Sphingopyxidaceae</taxon>
        <taxon>Flavisphingopyxis</taxon>
    </lineage>
</organism>
<comment type="caution">
    <text evidence="2">The sequence shown here is derived from an EMBL/GenBank/DDBJ whole genome shotgun (WGS) entry which is preliminary data.</text>
</comment>
<reference evidence="2 3" key="1">
    <citation type="submission" date="2019-08" db="EMBL/GenBank/DDBJ databases">
        <title>Sphingorhabdus soil sp. nov., isolated from arctic soil.</title>
        <authorList>
            <person name="Liu Y."/>
        </authorList>
    </citation>
    <scope>NUCLEOTIDE SEQUENCE [LARGE SCALE GENOMIC DNA]</scope>
    <source>
        <strain evidence="2 3">D-2Q-5-6</strain>
    </source>
</reference>
<dbReference type="Pfam" id="PF13280">
    <property type="entry name" value="WYL"/>
    <property type="match status" value="1"/>
</dbReference>
<sequence length="95" mass="10540">MGVFEQIREAIEARTVIEFDYKSSRRVVEPHLVGINRKGNLTLSAFQLSGGSGVSFRAFMVDEISGLRTLDEGFDGPRPGFNPNDQTMDSVLFTI</sequence>
<dbReference type="OrthoDB" id="852720at2"/>
<evidence type="ECO:0000313" key="2">
    <source>
        <dbReference type="EMBL" id="TXC74036.1"/>
    </source>
</evidence>
<dbReference type="EMBL" id="VOPY01000001">
    <property type="protein sequence ID" value="TXC74036.1"/>
    <property type="molecule type" value="Genomic_DNA"/>
</dbReference>
<gene>
    <name evidence="2" type="ORF">FSZ31_04765</name>
</gene>
<keyword evidence="3" id="KW-1185">Reference proteome</keyword>
<name>A0A5C6UPG9_9SPHN</name>
<dbReference type="InterPro" id="IPR026881">
    <property type="entry name" value="WYL_dom"/>
</dbReference>